<dbReference type="SMART" id="SM00470">
    <property type="entry name" value="ParB"/>
    <property type="match status" value="1"/>
</dbReference>
<dbReference type="CDD" id="cd16394">
    <property type="entry name" value="sopB_N"/>
    <property type="match status" value="1"/>
</dbReference>
<comment type="caution">
    <text evidence="4">The sequence shown here is derived from an EMBL/GenBank/DDBJ whole genome shotgun (WGS) entry which is preliminary data.</text>
</comment>
<evidence type="ECO:0000313" key="5">
    <source>
        <dbReference type="Proteomes" id="UP000533429"/>
    </source>
</evidence>
<dbReference type="GO" id="GO:0003677">
    <property type="term" value="F:DNA binding"/>
    <property type="evidence" value="ECO:0007669"/>
    <property type="project" value="UniProtKB-KW"/>
</dbReference>
<dbReference type="NCBIfam" id="TIGR00180">
    <property type="entry name" value="parB_part"/>
    <property type="match status" value="1"/>
</dbReference>
<gene>
    <name evidence="4" type="ORF">HWA77_10640</name>
</gene>
<proteinExistence type="inferred from homology"/>
<sequence length="337" mass="38166">MAKKISTDQSIAISGVDSSTVETAKLNNSKALSSAFETLTETVLLNINNENIEFELVKISYKAIDTDTFVLAENERSQEFLTALNLKDLIDNIKLKGQTFPALGRKRIIDNETKIEVIDGSRRRSACKYAERDFYIYVSKDNSFSQTDVEQISIDANLHRPISILEKGYKYKKLLETRKCKNNKEIAEYDSTSTASVSYALKVAEIPRWLIDFFPDPTELGRRILSKVHSCYFNLNPEDEPYLKEQLNETRKLFILGSEQSSSSQNQMIFKAIESICSSADKKSPNGATQKARETNINYKLNMTAKGLKLEFLDVTDEQSKLIYEALEILGISKADN</sequence>
<dbReference type="AlphaFoldDB" id="A0A850QW99"/>
<reference evidence="4 5" key="1">
    <citation type="submission" date="2020-06" db="EMBL/GenBank/DDBJ databases">
        <title>Photobacterium damselae subsp. damselae comparative genomics.</title>
        <authorList>
            <person name="Osorio C.R."/>
        </authorList>
    </citation>
    <scope>NUCLEOTIDE SEQUENCE [LARGE SCALE GENOMIC DNA]</scope>
    <source>
        <strain evidence="4 5">TW250/03</strain>
    </source>
</reference>
<organism evidence="4 5">
    <name type="scientific">Photobacterium damselae subsp. damselae</name>
    <name type="common">Listonella damsela</name>
    <dbReference type="NCBI Taxonomy" id="85581"/>
    <lineage>
        <taxon>Bacteria</taxon>
        <taxon>Pseudomonadati</taxon>
        <taxon>Pseudomonadota</taxon>
        <taxon>Gammaproteobacteria</taxon>
        <taxon>Vibrionales</taxon>
        <taxon>Vibrionaceae</taxon>
        <taxon>Photobacterium</taxon>
    </lineage>
</organism>
<accession>A0A850QW99</accession>
<protein>
    <submittedName>
        <fullName evidence="4">ParB/RepB/Spo0J family partition protein</fullName>
    </submittedName>
</protein>
<dbReference type="PANTHER" id="PTHR38973">
    <property type="entry name" value="PLASMID PARTITIONING CONTROL PROTEIN-RELATED"/>
    <property type="match status" value="1"/>
</dbReference>
<dbReference type="SUPFAM" id="SSF110849">
    <property type="entry name" value="ParB/Sulfiredoxin"/>
    <property type="match status" value="1"/>
</dbReference>
<evidence type="ECO:0000259" key="3">
    <source>
        <dbReference type="SMART" id="SM00470"/>
    </source>
</evidence>
<dbReference type="InterPro" id="IPR036086">
    <property type="entry name" value="ParB/Sulfiredoxin_sf"/>
</dbReference>
<dbReference type="Gene3D" id="1.10.10.2830">
    <property type="match status" value="1"/>
</dbReference>
<keyword evidence="2" id="KW-0238">DNA-binding</keyword>
<name>A0A850QW99_PHODD</name>
<feature type="domain" description="ParB-like N-terminal" evidence="3">
    <location>
        <begin position="62"/>
        <end position="158"/>
    </location>
</feature>
<dbReference type="Proteomes" id="UP000533429">
    <property type="component" value="Unassembled WGS sequence"/>
</dbReference>
<dbReference type="InterPro" id="IPR003115">
    <property type="entry name" value="ParB_N"/>
</dbReference>
<dbReference type="PANTHER" id="PTHR38973:SF2">
    <property type="entry name" value="PARB_REPB_SPO0J FAMILY PLASMID PARTITION PROTEIN"/>
    <property type="match status" value="1"/>
</dbReference>
<evidence type="ECO:0000256" key="1">
    <source>
        <dbReference type="ARBA" id="ARBA00006295"/>
    </source>
</evidence>
<dbReference type="InterPro" id="IPR004437">
    <property type="entry name" value="ParB/RepB/Spo0J"/>
</dbReference>
<comment type="similarity">
    <text evidence="1">Belongs to the ParB family.</text>
</comment>
<evidence type="ECO:0000313" key="4">
    <source>
        <dbReference type="EMBL" id="NVP00668.1"/>
    </source>
</evidence>
<dbReference type="EMBL" id="JABXOR010000670">
    <property type="protein sequence ID" value="NVP00668.1"/>
    <property type="molecule type" value="Genomic_DNA"/>
</dbReference>
<evidence type="ECO:0000256" key="2">
    <source>
        <dbReference type="ARBA" id="ARBA00023125"/>
    </source>
</evidence>